<sequence length="249" mass="26503">MKAFAFVMPTFLLMIIILPLFSVPLRSVASALLDPETLYAFQLSVFTASVATALALLVAIPSGYSLSKGCRFSRVLKAISMIPLALPPVALGALLLIFFSRTPLGNLVNSVIPIVFNVPGLIVAQFVVAYPISLRVIESSMHMLDEELLTLSRVYGCDGLCLIRKVILPIIAPGLRAASLLSFARSLGEFGASVTLAGAIRFKTETLPIAIYLTLSSGELEKTLALIFVTAMLSLILFIIGEGNEGAGS</sequence>
<feature type="transmembrane region" description="Helical" evidence="9">
    <location>
        <begin position="111"/>
        <end position="133"/>
    </location>
</feature>
<evidence type="ECO:0000256" key="4">
    <source>
        <dbReference type="ARBA" id="ARBA00022475"/>
    </source>
</evidence>
<reference evidence="11 12" key="1">
    <citation type="submission" date="2013-11" db="EMBL/GenBank/DDBJ databases">
        <title>Comparative genomics of Ignicoccus.</title>
        <authorList>
            <person name="Podar M."/>
        </authorList>
    </citation>
    <scope>NUCLEOTIDE SEQUENCE [LARGE SCALE GENOMIC DNA]</scope>
    <source>
        <strain evidence="11 12">DSM 13165</strain>
    </source>
</reference>
<dbReference type="InterPro" id="IPR035906">
    <property type="entry name" value="MetI-like_sf"/>
</dbReference>
<dbReference type="GO" id="GO:0055085">
    <property type="term" value="P:transmembrane transport"/>
    <property type="evidence" value="ECO:0007669"/>
    <property type="project" value="InterPro"/>
</dbReference>
<gene>
    <name evidence="11" type="ORF">EYM_00755</name>
</gene>
<dbReference type="GO" id="GO:0005886">
    <property type="term" value="C:plasma membrane"/>
    <property type="evidence" value="ECO:0007669"/>
    <property type="project" value="UniProtKB-SubCell"/>
</dbReference>
<dbReference type="OrthoDB" id="15351at2157"/>
<dbReference type="EMBL" id="CP006867">
    <property type="protein sequence ID" value="ALU12140.1"/>
    <property type="molecule type" value="Genomic_DNA"/>
</dbReference>
<keyword evidence="4" id="KW-1003">Cell membrane</keyword>
<dbReference type="InterPro" id="IPR000515">
    <property type="entry name" value="MetI-like"/>
</dbReference>
<dbReference type="PANTHER" id="PTHR30183:SF3">
    <property type="entry name" value="MOLYBDENUM TRANSPORT SYSTEM PERMEASE PROTEIN MODB"/>
    <property type="match status" value="1"/>
</dbReference>
<dbReference type="GeneID" id="30679570"/>
<keyword evidence="5" id="KW-0500">Molybdenum</keyword>
<keyword evidence="3 9" id="KW-0813">Transport</keyword>
<dbReference type="PATRIC" id="fig|940295.4.peg.148"/>
<dbReference type="Pfam" id="PF00528">
    <property type="entry name" value="BPD_transp_1"/>
    <property type="match status" value="1"/>
</dbReference>
<evidence type="ECO:0000256" key="1">
    <source>
        <dbReference type="ARBA" id="ARBA00004651"/>
    </source>
</evidence>
<evidence type="ECO:0000256" key="5">
    <source>
        <dbReference type="ARBA" id="ARBA00022505"/>
    </source>
</evidence>
<feature type="domain" description="ABC transmembrane type-1" evidence="10">
    <location>
        <begin position="41"/>
        <end position="241"/>
    </location>
</feature>
<organism evidence="11 12">
    <name type="scientific">Ignicoccus islandicus DSM 13165</name>
    <dbReference type="NCBI Taxonomy" id="940295"/>
    <lineage>
        <taxon>Archaea</taxon>
        <taxon>Thermoproteota</taxon>
        <taxon>Thermoprotei</taxon>
        <taxon>Desulfurococcales</taxon>
        <taxon>Desulfurococcaceae</taxon>
        <taxon>Ignicoccus</taxon>
    </lineage>
</organism>
<comment type="similarity">
    <text evidence="2 9">Belongs to the binding-protein-dependent transport system permease family.</text>
</comment>
<keyword evidence="12" id="KW-1185">Reference proteome</keyword>
<keyword evidence="7 9" id="KW-1133">Transmembrane helix</keyword>
<feature type="transmembrane region" description="Helical" evidence="9">
    <location>
        <begin position="39"/>
        <end position="60"/>
    </location>
</feature>
<dbReference type="PANTHER" id="PTHR30183">
    <property type="entry name" value="MOLYBDENUM TRANSPORT SYSTEM PERMEASE PROTEIN MODB"/>
    <property type="match status" value="1"/>
</dbReference>
<dbReference type="KEGG" id="iis:EYM_00755"/>
<evidence type="ECO:0000256" key="6">
    <source>
        <dbReference type="ARBA" id="ARBA00022692"/>
    </source>
</evidence>
<feature type="transmembrane region" description="Helical" evidence="9">
    <location>
        <begin position="223"/>
        <end position="241"/>
    </location>
</feature>
<name>A0A0U3G1D3_9CREN</name>
<evidence type="ECO:0000313" key="11">
    <source>
        <dbReference type="EMBL" id="ALU12140.1"/>
    </source>
</evidence>
<dbReference type="SUPFAM" id="SSF161098">
    <property type="entry name" value="MetI-like"/>
    <property type="match status" value="1"/>
</dbReference>
<evidence type="ECO:0000256" key="8">
    <source>
        <dbReference type="ARBA" id="ARBA00023136"/>
    </source>
</evidence>
<accession>A0A0U3G1D3</accession>
<dbReference type="RefSeq" id="WP_075049222.1">
    <property type="nucleotide sequence ID" value="NZ_CP006867.1"/>
</dbReference>
<evidence type="ECO:0000256" key="9">
    <source>
        <dbReference type="RuleBase" id="RU363032"/>
    </source>
</evidence>
<feature type="transmembrane region" description="Helical" evidence="9">
    <location>
        <begin position="81"/>
        <end position="99"/>
    </location>
</feature>
<evidence type="ECO:0000259" key="10">
    <source>
        <dbReference type="PROSITE" id="PS50928"/>
    </source>
</evidence>
<dbReference type="Proteomes" id="UP000060778">
    <property type="component" value="Chromosome"/>
</dbReference>
<protein>
    <recommendedName>
        <fullName evidence="10">ABC transmembrane type-1 domain-containing protein</fullName>
    </recommendedName>
</protein>
<proteinExistence type="inferred from homology"/>
<dbReference type="STRING" id="940295.EYM_00755"/>
<keyword evidence="8 9" id="KW-0472">Membrane</keyword>
<evidence type="ECO:0000256" key="2">
    <source>
        <dbReference type="ARBA" id="ARBA00009306"/>
    </source>
</evidence>
<dbReference type="Gene3D" id="1.10.3720.10">
    <property type="entry name" value="MetI-like"/>
    <property type="match status" value="1"/>
</dbReference>
<dbReference type="CDD" id="cd06261">
    <property type="entry name" value="TM_PBP2"/>
    <property type="match status" value="1"/>
</dbReference>
<comment type="subcellular location">
    <subcellularLocation>
        <location evidence="1 9">Cell membrane</location>
        <topology evidence="1 9">Multi-pass membrane protein</topology>
    </subcellularLocation>
</comment>
<evidence type="ECO:0000313" key="12">
    <source>
        <dbReference type="Proteomes" id="UP000060778"/>
    </source>
</evidence>
<evidence type="ECO:0000256" key="7">
    <source>
        <dbReference type="ARBA" id="ARBA00022989"/>
    </source>
</evidence>
<dbReference type="PROSITE" id="PS50928">
    <property type="entry name" value="ABC_TM1"/>
    <property type="match status" value="1"/>
</dbReference>
<dbReference type="AlphaFoldDB" id="A0A0U3G1D3"/>
<evidence type="ECO:0000256" key="3">
    <source>
        <dbReference type="ARBA" id="ARBA00022448"/>
    </source>
</evidence>
<keyword evidence="6 9" id="KW-0812">Transmembrane</keyword>